<name>A0A0N4X499_HAEPC</name>
<evidence type="ECO:0000313" key="1">
    <source>
        <dbReference type="WBParaSite" id="HPLM_0001919101-mRNA-1"/>
    </source>
</evidence>
<reference evidence="1" key="1">
    <citation type="submission" date="2017-02" db="UniProtKB">
        <authorList>
            <consortium name="WormBaseParasite"/>
        </authorList>
    </citation>
    <scope>IDENTIFICATION</scope>
</reference>
<protein>
    <submittedName>
        <fullName evidence="1">DUF3535 domain-containing protein</fullName>
    </submittedName>
</protein>
<organism evidence="1">
    <name type="scientific">Haemonchus placei</name>
    <name type="common">Barber's pole worm</name>
    <dbReference type="NCBI Taxonomy" id="6290"/>
    <lineage>
        <taxon>Eukaryota</taxon>
        <taxon>Metazoa</taxon>
        <taxon>Ecdysozoa</taxon>
        <taxon>Nematoda</taxon>
        <taxon>Chromadorea</taxon>
        <taxon>Rhabditida</taxon>
        <taxon>Rhabditina</taxon>
        <taxon>Rhabditomorpha</taxon>
        <taxon>Strongyloidea</taxon>
        <taxon>Trichostrongylidae</taxon>
        <taxon>Haemonchus</taxon>
    </lineage>
</organism>
<dbReference type="WBParaSite" id="HPLM_0001919101-mRNA-1">
    <property type="protein sequence ID" value="HPLM_0001919101-mRNA-1"/>
    <property type="gene ID" value="HPLM_0001919101"/>
</dbReference>
<accession>A0A0N4X499</accession>
<dbReference type="AlphaFoldDB" id="A0A0N4X499"/>
<proteinExistence type="predicted"/>
<sequence>LNILFSDEANLLAARNIFGWLIEVCSCMLSQPIENQLVRIVDTVTRYLCTAEGNIYEQAAKLLATISARKR</sequence>